<dbReference type="RefSeq" id="WP_032490847.1">
    <property type="nucleotide sequence ID" value="NC_012586.1"/>
</dbReference>
<geneLocation type="plasmid" evidence="2">
    <name>megaplasmid 2</name>
</geneLocation>
<dbReference type="EMBL" id="AY316746">
    <property type="protein sequence ID" value="AAQ87201.1"/>
    <property type="molecule type" value="Genomic_DNA"/>
</dbReference>
<evidence type="ECO:0000256" key="1">
    <source>
        <dbReference type="SAM" id="SignalP"/>
    </source>
</evidence>
<dbReference type="AlphaFoldDB" id="Q6W217"/>
<keyword evidence="2" id="KW-0614">Plasmid</keyword>
<proteinExistence type="predicted"/>
<feature type="signal peptide" evidence="1">
    <location>
        <begin position="1"/>
        <end position="22"/>
    </location>
</feature>
<organism evidence="2">
    <name type="scientific">Sinorhizobium fredii (strain NBRC 101917 / NGR234)</name>
    <dbReference type="NCBI Taxonomy" id="394"/>
    <lineage>
        <taxon>Bacteria</taxon>
        <taxon>Pseudomonadati</taxon>
        <taxon>Pseudomonadota</taxon>
        <taxon>Alphaproteobacteria</taxon>
        <taxon>Hyphomicrobiales</taxon>
        <taxon>Rhizobiaceae</taxon>
        <taxon>Sinorhizobium/Ensifer group</taxon>
        <taxon>Sinorhizobium</taxon>
    </lineage>
</organism>
<accession>Q6W217</accession>
<name>Q6W217_SINFN</name>
<evidence type="ECO:0000313" key="2">
    <source>
        <dbReference type="EMBL" id="AAQ87201.1"/>
    </source>
</evidence>
<reference evidence="2" key="1">
    <citation type="journal article" date="2004" name="J. Bacteriol.">
        <title>An evolutionary hot spot: the pNGR234b replicon of Rhizobium sp. strain NGR234.</title>
        <authorList>
            <person name="Streit W.R."/>
            <person name="Schmitz R.A."/>
            <person name="Perret X."/>
            <person name="Staehelin C."/>
            <person name="Deakin W.J."/>
            <person name="Raasch C."/>
            <person name="Liesegang H."/>
            <person name="Broughton W.J."/>
        </authorList>
    </citation>
    <scope>NUCLEOTIDE SEQUENCE</scope>
    <source>
        <strain evidence="2">NGR234</strain>
        <plasmid evidence="2">megaplasmid 2</plasmid>
    </source>
</reference>
<keyword evidence="1" id="KW-0732">Signal</keyword>
<sequence length="83" mass="9104">MAFSTTKTMVMVLALGFTASNANDRDCLSAASRIRQGIVDFEKLTDEESTLNAISLERQLRLSVGESFEPRCIGYLDVLSDIA</sequence>
<gene>
    <name evidence="2" type="ORF">RNGR00179</name>
</gene>
<feature type="chain" id="PRO_5004281377" evidence="1">
    <location>
        <begin position="23"/>
        <end position="83"/>
    </location>
</feature>
<protein>
    <submittedName>
        <fullName evidence="2">Uncharacterized protein</fullName>
    </submittedName>
</protein>